<dbReference type="GO" id="GO:0000981">
    <property type="term" value="F:DNA-binding transcription factor activity, RNA polymerase II-specific"/>
    <property type="evidence" value="ECO:0007669"/>
    <property type="project" value="TreeGrafter"/>
</dbReference>
<dbReference type="GO" id="GO:0046872">
    <property type="term" value="F:metal ion binding"/>
    <property type="evidence" value="ECO:0007669"/>
    <property type="project" value="UniProtKB-KW"/>
</dbReference>
<dbReference type="InterPro" id="IPR036407">
    <property type="entry name" value="DM_DNA-bd_sf"/>
</dbReference>
<feature type="region of interest" description="Disordered" evidence="6">
    <location>
        <begin position="24"/>
        <end position="56"/>
    </location>
</feature>
<evidence type="ECO:0000256" key="3">
    <source>
        <dbReference type="ARBA" id="ARBA00023125"/>
    </source>
</evidence>
<feature type="domain" description="DM" evidence="7">
    <location>
        <begin position="186"/>
        <end position="233"/>
    </location>
</feature>
<dbReference type="AlphaFoldDB" id="A0A6A4VBF2"/>
<evidence type="ECO:0000313" key="9">
    <source>
        <dbReference type="Proteomes" id="UP000440578"/>
    </source>
</evidence>
<accession>A0A6A4VBF2</accession>
<name>A0A6A4VBF2_AMPAM</name>
<dbReference type="SUPFAM" id="SSF82927">
    <property type="entry name" value="Cysteine-rich DNA binding domain, (DM domain)"/>
    <property type="match status" value="1"/>
</dbReference>
<dbReference type="PANTHER" id="PTHR12322:SF53">
    <property type="entry name" value="DOUBLESEX-MAB RELATED 11E"/>
    <property type="match status" value="1"/>
</dbReference>
<keyword evidence="1 5" id="KW-0479">Metal-binding</keyword>
<comment type="caution">
    <text evidence="8">The sequence shown here is derived from an EMBL/GenBank/DDBJ whole genome shotgun (WGS) entry which is preliminary data.</text>
</comment>
<evidence type="ECO:0000259" key="7">
    <source>
        <dbReference type="PROSITE" id="PS50809"/>
    </source>
</evidence>
<evidence type="ECO:0000256" key="4">
    <source>
        <dbReference type="ARBA" id="ARBA00023242"/>
    </source>
</evidence>
<dbReference type="InterPro" id="IPR001275">
    <property type="entry name" value="DM_DNA-bd"/>
</dbReference>
<feature type="region of interest" description="Disordered" evidence="6">
    <location>
        <begin position="80"/>
        <end position="182"/>
    </location>
</feature>
<feature type="compositionally biased region" description="Polar residues" evidence="6">
    <location>
        <begin position="86"/>
        <end position="97"/>
    </location>
</feature>
<dbReference type="GO" id="GO:0005634">
    <property type="term" value="C:nucleus"/>
    <property type="evidence" value="ECO:0007669"/>
    <property type="project" value="UniProtKB-SubCell"/>
</dbReference>
<keyword evidence="2 5" id="KW-0862">Zinc</keyword>
<dbReference type="Gene3D" id="4.10.1040.10">
    <property type="entry name" value="DM DNA-binding domain"/>
    <property type="match status" value="1"/>
</dbReference>
<dbReference type="OrthoDB" id="6162476at2759"/>
<keyword evidence="3 5" id="KW-0238">DNA-binding</keyword>
<dbReference type="InterPro" id="IPR026607">
    <property type="entry name" value="DMRT"/>
</dbReference>
<gene>
    <name evidence="8" type="primary">DMRT1</name>
    <name evidence="8" type="ORF">FJT64_010739</name>
</gene>
<keyword evidence="9" id="KW-1185">Reference proteome</keyword>
<feature type="compositionally biased region" description="Basic and acidic residues" evidence="6">
    <location>
        <begin position="142"/>
        <end position="158"/>
    </location>
</feature>
<evidence type="ECO:0000256" key="1">
    <source>
        <dbReference type="ARBA" id="ARBA00022723"/>
    </source>
</evidence>
<dbReference type="FunFam" id="4.10.1040.10:FF:000001">
    <property type="entry name" value="doublesex- and mab-3-related transcription factor 1"/>
    <property type="match status" value="1"/>
</dbReference>
<feature type="compositionally biased region" description="Low complexity" evidence="6">
    <location>
        <begin position="29"/>
        <end position="40"/>
    </location>
</feature>
<protein>
    <submittedName>
        <fullName evidence="8">Doublesex-and mab-3-related transcription factor 1</fullName>
    </submittedName>
</protein>
<dbReference type="SMART" id="SM00301">
    <property type="entry name" value="DM"/>
    <property type="match status" value="1"/>
</dbReference>
<keyword evidence="4 5" id="KW-0539">Nucleus</keyword>
<evidence type="ECO:0000256" key="5">
    <source>
        <dbReference type="PROSITE-ProRule" id="PRU00070"/>
    </source>
</evidence>
<sequence length="338" mass="36663">MDELQQHRHGLDFSVGERRRMAENLAERQQSSLQSSLSPLVRGISPSLGRQRGSACLAATSPGRGAEYLFPASPVEVQDLSAASLGRSNGGSSTSPNPEIPAPASPTGEPEDLSSASPGRGPDGRFVRTRPGTEDVLPSARLESRTTQHKVGGAERWEGAPPSANSTRRESQSGAGAASGRRVPLCSRCRNHGVKNELRGHKGLCNFKDCTCSRCVLVRERQAIMARQVALTRVQQQQERSGKVMLTPPVNVPTTKLSAEAGDLSPSPAGTATSSPELVERALMWAADICRLYPHIFSLIYIIFKESGSPTEALTWFRNLIQRSMEKRANIWQPWNMS</sequence>
<comment type="subcellular location">
    <subcellularLocation>
        <location evidence="5">Nucleus</location>
    </subcellularLocation>
</comment>
<dbReference type="Pfam" id="PF00751">
    <property type="entry name" value="DM"/>
    <property type="match status" value="1"/>
</dbReference>
<proteinExistence type="predicted"/>
<dbReference type="PANTHER" id="PTHR12322">
    <property type="entry name" value="DOUBLESEX AND MAB-3 RELATED TRANSCRIPTION FACTOR DMRT"/>
    <property type="match status" value="1"/>
</dbReference>
<reference evidence="8 9" key="1">
    <citation type="submission" date="2019-07" db="EMBL/GenBank/DDBJ databases">
        <title>Draft genome assembly of a fouling barnacle, Amphibalanus amphitrite (Darwin, 1854): The first reference genome for Thecostraca.</title>
        <authorList>
            <person name="Kim W."/>
        </authorList>
    </citation>
    <scope>NUCLEOTIDE SEQUENCE [LARGE SCALE GENOMIC DNA]</scope>
    <source>
        <strain evidence="8">SNU_AA5</strain>
        <tissue evidence="8">Soma without cirri and trophi</tissue>
    </source>
</reference>
<dbReference type="Proteomes" id="UP000440578">
    <property type="component" value="Unassembled WGS sequence"/>
</dbReference>
<dbReference type="EMBL" id="VIIS01001906">
    <property type="protein sequence ID" value="KAF0291115.1"/>
    <property type="molecule type" value="Genomic_DNA"/>
</dbReference>
<dbReference type="GO" id="GO:0000978">
    <property type="term" value="F:RNA polymerase II cis-regulatory region sequence-specific DNA binding"/>
    <property type="evidence" value="ECO:0007669"/>
    <property type="project" value="TreeGrafter"/>
</dbReference>
<dbReference type="GO" id="GO:0007548">
    <property type="term" value="P:sex differentiation"/>
    <property type="evidence" value="ECO:0007669"/>
    <property type="project" value="TreeGrafter"/>
</dbReference>
<feature type="DNA-binding region" description="DM" evidence="5">
    <location>
        <begin position="186"/>
        <end position="233"/>
    </location>
</feature>
<dbReference type="PROSITE" id="PS50809">
    <property type="entry name" value="DM_2"/>
    <property type="match status" value="1"/>
</dbReference>
<dbReference type="PROSITE" id="PS40000">
    <property type="entry name" value="DM_1"/>
    <property type="match status" value="1"/>
</dbReference>
<organism evidence="8 9">
    <name type="scientific">Amphibalanus amphitrite</name>
    <name type="common">Striped barnacle</name>
    <name type="synonym">Balanus amphitrite</name>
    <dbReference type="NCBI Taxonomy" id="1232801"/>
    <lineage>
        <taxon>Eukaryota</taxon>
        <taxon>Metazoa</taxon>
        <taxon>Ecdysozoa</taxon>
        <taxon>Arthropoda</taxon>
        <taxon>Crustacea</taxon>
        <taxon>Multicrustacea</taxon>
        <taxon>Cirripedia</taxon>
        <taxon>Thoracica</taxon>
        <taxon>Thoracicalcarea</taxon>
        <taxon>Balanomorpha</taxon>
        <taxon>Balanoidea</taxon>
        <taxon>Balanidae</taxon>
        <taxon>Amphibalaninae</taxon>
        <taxon>Amphibalanus</taxon>
    </lineage>
</organism>
<evidence type="ECO:0000256" key="2">
    <source>
        <dbReference type="ARBA" id="ARBA00022833"/>
    </source>
</evidence>
<evidence type="ECO:0000256" key="6">
    <source>
        <dbReference type="SAM" id="MobiDB-lite"/>
    </source>
</evidence>
<evidence type="ECO:0000313" key="8">
    <source>
        <dbReference type="EMBL" id="KAF0291115.1"/>
    </source>
</evidence>